<evidence type="ECO:0000256" key="1">
    <source>
        <dbReference type="SAM" id="MobiDB-lite"/>
    </source>
</evidence>
<keyword evidence="2" id="KW-1133">Transmembrane helix</keyword>
<feature type="compositionally biased region" description="Polar residues" evidence="1">
    <location>
        <begin position="303"/>
        <end position="313"/>
    </location>
</feature>
<gene>
    <name evidence="3" type="ORF">SARC_00911</name>
</gene>
<feature type="transmembrane region" description="Helical" evidence="2">
    <location>
        <begin position="28"/>
        <end position="49"/>
    </location>
</feature>
<evidence type="ECO:0000256" key="2">
    <source>
        <dbReference type="SAM" id="Phobius"/>
    </source>
</evidence>
<reference evidence="3 4" key="1">
    <citation type="submission" date="2011-02" db="EMBL/GenBank/DDBJ databases">
        <title>The Genome Sequence of Sphaeroforma arctica JP610.</title>
        <authorList>
            <consortium name="The Broad Institute Genome Sequencing Platform"/>
            <person name="Russ C."/>
            <person name="Cuomo C."/>
            <person name="Young S.K."/>
            <person name="Zeng Q."/>
            <person name="Gargeya S."/>
            <person name="Alvarado L."/>
            <person name="Berlin A."/>
            <person name="Chapman S.B."/>
            <person name="Chen Z."/>
            <person name="Freedman E."/>
            <person name="Gellesch M."/>
            <person name="Goldberg J."/>
            <person name="Griggs A."/>
            <person name="Gujja S."/>
            <person name="Heilman E."/>
            <person name="Heiman D."/>
            <person name="Howarth C."/>
            <person name="Mehta T."/>
            <person name="Neiman D."/>
            <person name="Pearson M."/>
            <person name="Roberts A."/>
            <person name="Saif S."/>
            <person name="Shea T."/>
            <person name="Shenoy N."/>
            <person name="Sisk P."/>
            <person name="Stolte C."/>
            <person name="Sykes S."/>
            <person name="White J."/>
            <person name="Yandava C."/>
            <person name="Burger G."/>
            <person name="Gray M.W."/>
            <person name="Holland P.W.H."/>
            <person name="King N."/>
            <person name="Lang F.B.F."/>
            <person name="Roger A.J."/>
            <person name="Ruiz-Trillo I."/>
            <person name="Haas B."/>
            <person name="Nusbaum C."/>
            <person name="Birren B."/>
        </authorList>
    </citation>
    <scope>NUCLEOTIDE SEQUENCE [LARGE SCALE GENOMIC DNA]</scope>
    <source>
        <strain evidence="3 4">JP610</strain>
    </source>
</reference>
<keyword evidence="2" id="KW-0472">Membrane</keyword>
<feature type="compositionally biased region" description="Basic and acidic residues" evidence="1">
    <location>
        <begin position="321"/>
        <end position="333"/>
    </location>
</feature>
<keyword evidence="4" id="KW-1185">Reference proteome</keyword>
<feature type="transmembrane region" description="Helical" evidence="2">
    <location>
        <begin position="61"/>
        <end position="79"/>
    </location>
</feature>
<evidence type="ECO:0000313" key="4">
    <source>
        <dbReference type="Proteomes" id="UP000054560"/>
    </source>
</evidence>
<dbReference type="AlphaFoldDB" id="A0A0L0GD74"/>
<feature type="transmembrane region" description="Helical" evidence="2">
    <location>
        <begin position="189"/>
        <end position="208"/>
    </location>
</feature>
<evidence type="ECO:0000313" key="3">
    <source>
        <dbReference type="EMBL" id="KNC86960.1"/>
    </source>
</evidence>
<proteinExistence type="predicted"/>
<feature type="transmembrane region" description="Helical" evidence="2">
    <location>
        <begin position="91"/>
        <end position="112"/>
    </location>
</feature>
<dbReference type="Proteomes" id="UP000054560">
    <property type="component" value="Unassembled WGS sequence"/>
</dbReference>
<organism evidence="3 4">
    <name type="scientific">Sphaeroforma arctica JP610</name>
    <dbReference type="NCBI Taxonomy" id="667725"/>
    <lineage>
        <taxon>Eukaryota</taxon>
        <taxon>Ichthyosporea</taxon>
        <taxon>Ichthyophonida</taxon>
        <taxon>Sphaeroforma</taxon>
    </lineage>
</organism>
<dbReference type="EMBL" id="KQ241628">
    <property type="protein sequence ID" value="KNC86960.1"/>
    <property type="molecule type" value="Genomic_DNA"/>
</dbReference>
<dbReference type="GeneID" id="25901415"/>
<accession>A0A0L0GD74</accession>
<feature type="transmembrane region" description="Helical" evidence="2">
    <location>
        <begin position="145"/>
        <end position="168"/>
    </location>
</feature>
<feature type="region of interest" description="Disordered" evidence="1">
    <location>
        <begin position="273"/>
        <end position="333"/>
    </location>
</feature>
<keyword evidence="2" id="KW-0812">Transmembrane</keyword>
<name>A0A0L0GD74_9EUKA</name>
<sequence>MTLYIIGHSLSVAQGTQKFGGFGNSYEIAADFVSYWLVSMWSGTISALLLGATPSWITDSYLWGTYLCVYIVFVSSSSLREFIAEQPWRGILSGLSTVSTVYTLSGAINMALEVGTHAANDDECLSLAAIESKCSIDRDYHAYTLLYPFFVGIVTTTSAMFAMHSLGLDTDGKSWHVHLRRGYRMSSDWSVTCLVASLGYLLVTNPYAQVLRTGCVSESKHLSDVHDHLHSYVEQTHGYHVSADTWVATWLLMSHIFDTMVFWLQDDTADNDISPSTKTADTKESTGDNTQKASMETKKYGLNTESGSNTKITTSRKRHTKKEEKPINKAVSE</sequence>
<dbReference type="RefSeq" id="XP_014160862.1">
    <property type="nucleotide sequence ID" value="XM_014305387.1"/>
</dbReference>
<protein>
    <submittedName>
        <fullName evidence="3">Uncharacterized protein</fullName>
    </submittedName>
</protein>